<dbReference type="Pfam" id="PF14111">
    <property type="entry name" value="DUF4283"/>
    <property type="match status" value="1"/>
</dbReference>
<proteinExistence type="predicted"/>
<dbReference type="InterPro" id="IPR025558">
    <property type="entry name" value="DUF4283"/>
</dbReference>
<dbReference type="PANTHER" id="PTHR31286">
    <property type="entry name" value="GLYCINE-RICH CELL WALL STRUCTURAL PROTEIN 1.8-LIKE"/>
    <property type="match status" value="1"/>
</dbReference>
<reference evidence="2" key="1">
    <citation type="submission" date="2020-06" db="EMBL/GenBank/DDBJ databases">
        <authorList>
            <person name="Li T."/>
            <person name="Hu X."/>
            <person name="Zhang T."/>
            <person name="Song X."/>
            <person name="Zhang H."/>
            <person name="Dai N."/>
            <person name="Sheng W."/>
            <person name="Hou X."/>
            <person name="Wei L."/>
        </authorList>
    </citation>
    <scope>NUCLEOTIDE SEQUENCE</scope>
    <source>
        <strain evidence="2">G02</strain>
        <tissue evidence="2">Leaf</tissue>
    </source>
</reference>
<accession>A0AAW2TV48</accession>
<dbReference type="InterPro" id="IPR040256">
    <property type="entry name" value="At4g02000-like"/>
</dbReference>
<organism evidence="2">
    <name type="scientific">Sesamum radiatum</name>
    <name type="common">Black benniseed</name>
    <dbReference type="NCBI Taxonomy" id="300843"/>
    <lineage>
        <taxon>Eukaryota</taxon>
        <taxon>Viridiplantae</taxon>
        <taxon>Streptophyta</taxon>
        <taxon>Embryophyta</taxon>
        <taxon>Tracheophyta</taxon>
        <taxon>Spermatophyta</taxon>
        <taxon>Magnoliopsida</taxon>
        <taxon>eudicotyledons</taxon>
        <taxon>Gunneridae</taxon>
        <taxon>Pentapetalae</taxon>
        <taxon>asterids</taxon>
        <taxon>lamiids</taxon>
        <taxon>Lamiales</taxon>
        <taxon>Pedaliaceae</taxon>
        <taxon>Sesamum</taxon>
    </lineage>
</organism>
<dbReference type="PANTHER" id="PTHR31286:SF153">
    <property type="entry name" value="DUF4283 DOMAIN PROTEIN"/>
    <property type="match status" value="1"/>
</dbReference>
<reference evidence="2" key="2">
    <citation type="journal article" date="2024" name="Plant">
        <title>Genomic evolution and insights into agronomic trait innovations of Sesamum species.</title>
        <authorList>
            <person name="Miao H."/>
            <person name="Wang L."/>
            <person name="Qu L."/>
            <person name="Liu H."/>
            <person name="Sun Y."/>
            <person name="Le M."/>
            <person name="Wang Q."/>
            <person name="Wei S."/>
            <person name="Zheng Y."/>
            <person name="Lin W."/>
            <person name="Duan Y."/>
            <person name="Cao H."/>
            <person name="Xiong S."/>
            <person name="Wang X."/>
            <person name="Wei L."/>
            <person name="Li C."/>
            <person name="Ma Q."/>
            <person name="Ju M."/>
            <person name="Zhao R."/>
            <person name="Li G."/>
            <person name="Mu C."/>
            <person name="Tian Q."/>
            <person name="Mei H."/>
            <person name="Zhang T."/>
            <person name="Gao T."/>
            <person name="Zhang H."/>
        </authorList>
    </citation>
    <scope>NUCLEOTIDE SEQUENCE</scope>
    <source>
        <strain evidence="2">G02</strain>
    </source>
</reference>
<name>A0AAW2TV48_SESRA</name>
<gene>
    <name evidence="2" type="ORF">Sradi_1777600</name>
</gene>
<evidence type="ECO:0000313" key="2">
    <source>
        <dbReference type="EMBL" id="KAL0408432.1"/>
    </source>
</evidence>
<evidence type="ECO:0000259" key="1">
    <source>
        <dbReference type="Pfam" id="PF14111"/>
    </source>
</evidence>
<protein>
    <recommendedName>
        <fullName evidence="1">DUF4283 domain-containing protein</fullName>
    </recommendedName>
</protein>
<dbReference type="AlphaFoldDB" id="A0AAW2TV48"/>
<sequence length="184" mass="20841">MDDEIARLGKNLSLSTEEENGVVMPLDVWHSDSDIQVFCVAGKILSHKSLNFEAMQSTLTAAFNPIRGMDMKMIEGNRLLFCFNHPVDRKRVLENAPWAYEKSLLVLKAVDSEENPMKADLDWCDFHVQIHDLPLGKMNRDFAQFIGNQIGDSKKWTLTNRKSFGDHHYGSGLASTSQNHSEES</sequence>
<feature type="domain" description="DUF4283" evidence="1">
    <location>
        <begin position="38"/>
        <end position="117"/>
    </location>
</feature>
<comment type="caution">
    <text evidence="2">The sequence shown here is derived from an EMBL/GenBank/DDBJ whole genome shotgun (WGS) entry which is preliminary data.</text>
</comment>
<dbReference type="EMBL" id="JACGWJ010000007">
    <property type="protein sequence ID" value="KAL0408432.1"/>
    <property type="molecule type" value="Genomic_DNA"/>
</dbReference>